<dbReference type="GO" id="GO:0071949">
    <property type="term" value="F:FAD binding"/>
    <property type="evidence" value="ECO:0007669"/>
    <property type="project" value="TreeGrafter"/>
</dbReference>
<comment type="function">
    <text evidence="5">Converts proline to delta-1-pyrroline-5-carboxylate.</text>
</comment>
<dbReference type="OrthoDB" id="5464at2759"/>
<dbReference type="SUPFAM" id="SSF51730">
    <property type="entry name" value="FAD-linked oxidoreductase"/>
    <property type="match status" value="1"/>
</dbReference>
<name>A0A1S8AB20_ROSNE</name>
<dbReference type="AlphaFoldDB" id="A0A1S8AB20"/>
<dbReference type="GO" id="GO:0005739">
    <property type="term" value="C:mitochondrion"/>
    <property type="evidence" value="ECO:0007669"/>
    <property type="project" value="TreeGrafter"/>
</dbReference>
<evidence type="ECO:0000313" key="8">
    <source>
        <dbReference type="EMBL" id="GAW27291.1"/>
    </source>
</evidence>
<dbReference type="EC" id="1.5.5.2" evidence="2 5"/>
<evidence type="ECO:0000313" key="9">
    <source>
        <dbReference type="Proteomes" id="UP000054516"/>
    </source>
</evidence>
<dbReference type="OMA" id="AESQHYQ"/>
<dbReference type="GO" id="GO:0010133">
    <property type="term" value="P:L-proline catabolic process to L-glutamate"/>
    <property type="evidence" value="ECO:0007669"/>
    <property type="project" value="TreeGrafter"/>
</dbReference>
<dbReference type="GO" id="GO:0004657">
    <property type="term" value="F:proline dehydrogenase activity"/>
    <property type="evidence" value="ECO:0007669"/>
    <property type="project" value="UniProtKB-EC"/>
</dbReference>
<dbReference type="Gene3D" id="3.20.20.220">
    <property type="match status" value="1"/>
</dbReference>
<proteinExistence type="inferred from homology"/>
<keyword evidence="9" id="KW-1185">Reference proteome</keyword>
<keyword evidence="5" id="KW-0274">FAD</keyword>
<keyword evidence="4 5" id="KW-0642">Proline metabolism</keyword>
<evidence type="ECO:0000256" key="5">
    <source>
        <dbReference type="RuleBase" id="RU364054"/>
    </source>
</evidence>
<evidence type="ECO:0000259" key="7">
    <source>
        <dbReference type="Pfam" id="PF01619"/>
    </source>
</evidence>
<dbReference type="PANTHER" id="PTHR13914:SF0">
    <property type="entry name" value="PROLINE DEHYDROGENASE 1, MITOCHONDRIAL"/>
    <property type="match status" value="1"/>
</dbReference>
<comment type="catalytic activity">
    <reaction evidence="5">
        <text>L-proline + a quinone = (S)-1-pyrroline-5-carboxylate + a quinol + H(+)</text>
        <dbReference type="Rhea" id="RHEA:23784"/>
        <dbReference type="ChEBI" id="CHEBI:15378"/>
        <dbReference type="ChEBI" id="CHEBI:17388"/>
        <dbReference type="ChEBI" id="CHEBI:24646"/>
        <dbReference type="ChEBI" id="CHEBI:60039"/>
        <dbReference type="ChEBI" id="CHEBI:132124"/>
        <dbReference type="EC" id="1.5.5.2"/>
    </reaction>
</comment>
<dbReference type="InterPro" id="IPR002872">
    <property type="entry name" value="Proline_DH_dom"/>
</dbReference>
<sequence length="452" mass="49648">MSALLRSLLVTTVCSKPYLLTPSLSILSFLSKPDRNFLLSIDRNPILHWLVKKTFYNQFCTGENAAETKKTMKQMHDYGFAGVILTYAKETTFDHKSKTEQTTGTAGPLADPKDQRCEHIEAWRVGTLETVYMTGKGDKIAIKMTGAGPVATKAFAAGEFPPPQMMTALEEICEAARATGASIVVDAESQYFQRGIARTAVALMRKYNHPHPHQHHSSNSSSSTMTASGEQQQQQQQPLVIQTYQCYLKATRRHLAKDMALAAREGWHWGVKLVRGAYMATDERARIHDTKRDTDEAYDGIARDLLRRDVDGFGGADVLGGRPFPRMSLVLATHNRDTVVAAHKLHQELTAAAAAASSSSSSGGNRSVVPLEFAQLHGMADSLSFSLLRAGGGGAAAPPRVLKCSTWGTMDECLAYLLRRAVENREAVARTHDEFRAVRAEFGRRISSVFGF</sequence>
<keyword evidence="5" id="KW-0285">Flavoprotein</keyword>
<feature type="domain" description="Proline dehydrogenase" evidence="7">
    <location>
        <begin position="69"/>
        <end position="431"/>
    </location>
</feature>
<protein>
    <recommendedName>
        <fullName evidence="2 5">Proline dehydrogenase</fullName>
        <ecNumber evidence="2 5">1.5.5.2</ecNumber>
    </recommendedName>
</protein>
<evidence type="ECO:0000256" key="1">
    <source>
        <dbReference type="ARBA" id="ARBA00005869"/>
    </source>
</evidence>
<comment type="similarity">
    <text evidence="1 5">Belongs to the proline oxidase family.</text>
</comment>
<dbReference type="InterPro" id="IPR015659">
    <property type="entry name" value="Proline_oxidase"/>
</dbReference>
<dbReference type="Pfam" id="PF01619">
    <property type="entry name" value="Pro_dh"/>
    <property type="match status" value="1"/>
</dbReference>
<reference evidence="8" key="1">
    <citation type="submission" date="2016-03" db="EMBL/GenBank/DDBJ databases">
        <title>Draft genome sequence of Rosellinia necatrix.</title>
        <authorList>
            <person name="Kanematsu S."/>
        </authorList>
    </citation>
    <scope>NUCLEOTIDE SEQUENCE [LARGE SCALE GENOMIC DNA]</scope>
    <source>
        <strain evidence="8">W97</strain>
    </source>
</reference>
<gene>
    <name evidence="8" type="ORF">SAMD00023353_10100230</name>
</gene>
<dbReference type="EMBL" id="DF977546">
    <property type="protein sequence ID" value="GAW27291.1"/>
    <property type="molecule type" value="Genomic_DNA"/>
</dbReference>
<feature type="region of interest" description="Disordered" evidence="6">
    <location>
        <begin position="209"/>
        <end position="236"/>
    </location>
</feature>
<organism evidence="8">
    <name type="scientific">Rosellinia necatrix</name>
    <name type="common">White root-rot fungus</name>
    <dbReference type="NCBI Taxonomy" id="77044"/>
    <lineage>
        <taxon>Eukaryota</taxon>
        <taxon>Fungi</taxon>
        <taxon>Dikarya</taxon>
        <taxon>Ascomycota</taxon>
        <taxon>Pezizomycotina</taxon>
        <taxon>Sordariomycetes</taxon>
        <taxon>Xylariomycetidae</taxon>
        <taxon>Xylariales</taxon>
        <taxon>Xylariaceae</taxon>
        <taxon>Rosellinia</taxon>
    </lineage>
</organism>
<dbReference type="STRING" id="77044.A0A1S8AB20"/>
<evidence type="ECO:0000256" key="6">
    <source>
        <dbReference type="SAM" id="MobiDB-lite"/>
    </source>
</evidence>
<comment type="cofactor">
    <cofactor evidence="5">
        <name>FAD</name>
        <dbReference type="ChEBI" id="CHEBI:57692"/>
    </cofactor>
</comment>
<dbReference type="PANTHER" id="PTHR13914">
    <property type="entry name" value="PROLINE OXIDASE"/>
    <property type="match status" value="1"/>
</dbReference>
<dbReference type="InterPro" id="IPR029041">
    <property type="entry name" value="FAD-linked_oxidoreductase-like"/>
</dbReference>
<accession>A0A1S8AB20</accession>
<evidence type="ECO:0000256" key="4">
    <source>
        <dbReference type="ARBA" id="ARBA00023062"/>
    </source>
</evidence>
<evidence type="ECO:0000256" key="3">
    <source>
        <dbReference type="ARBA" id="ARBA00023002"/>
    </source>
</evidence>
<dbReference type="Proteomes" id="UP000054516">
    <property type="component" value="Unassembled WGS sequence"/>
</dbReference>
<keyword evidence="3 5" id="KW-0560">Oxidoreductase</keyword>
<evidence type="ECO:0000256" key="2">
    <source>
        <dbReference type="ARBA" id="ARBA00012695"/>
    </source>
</evidence>